<reference evidence="3" key="1">
    <citation type="journal article" date="2019" name="Int. J. Syst. Evol. Microbiol.">
        <title>The Global Catalogue of Microorganisms (GCM) 10K type strain sequencing project: providing services to taxonomists for standard genome sequencing and annotation.</title>
        <authorList>
            <consortium name="The Broad Institute Genomics Platform"/>
            <consortium name="The Broad Institute Genome Sequencing Center for Infectious Disease"/>
            <person name="Wu L."/>
            <person name="Ma J."/>
        </authorList>
    </citation>
    <scope>NUCLEOTIDE SEQUENCE [LARGE SCALE GENOMIC DNA]</scope>
    <source>
        <strain evidence="3">JCM 14234</strain>
    </source>
</reference>
<feature type="region of interest" description="Disordered" evidence="1">
    <location>
        <begin position="1"/>
        <end position="24"/>
    </location>
</feature>
<evidence type="ECO:0000256" key="1">
    <source>
        <dbReference type="SAM" id="MobiDB-lite"/>
    </source>
</evidence>
<gene>
    <name evidence="2" type="ORF">GCM10010528_24730</name>
</gene>
<dbReference type="RefSeq" id="WP_290705284.1">
    <property type="nucleotide sequence ID" value="NZ_BAAAVS010000052.1"/>
</dbReference>
<sequence>MTSPDFAQGAPRPGPRLSAAAALPSPVSPEKVVSAIGEMLDELDELGRHVADGDGGSPLSLAQLGVLDRQADLLERAHRVLADALSAIDHA</sequence>
<accession>A0ABP6LH51</accession>
<name>A0ABP6LH51_9ACTN</name>
<evidence type="ECO:0000313" key="2">
    <source>
        <dbReference type="EMBL" id="GAA3044421.1"/>
    </source>
</evidence>
<comment type="caution">
    <text evidence="2">The sequence shown here is derived from an EMBL/GenBank/DDBJ whole genome shotgun (WGS) entry which is preliminary data.</text>
</comment>
<keyword evidence="3" id="KW-1185">Reference proteome</keyword>
<proteinExistence type="predicted"/>
<feature type="compositionally biased region" description="Low complexity" evidence="1">
    <location>
        <begin position="9"/>
        <end position="24"/>
    </location>
</feature>
<dbReference type="Proteomes" id="UP001501035">
    <property type="component" value="Unassembled WGS sequence"/>
</dbReference>
<dbReference type="EMBL" id="BAAAVS010000052">
    <property type="protein sequence ID" value="GAA3044421.1"/>
    <property type="molecule type" value="Genomic_DNA"/>
</dbReference>
<organism evidence="2 3">
    <name type="scientific">Gordonia defluvii</name>
    <dbReference type="NCBI Taxonomy" id="283718"/>
    <lineage>
        <taxon>Bacteria</taxon>
        <taxon>Bacillati</taxon>
        <taxon>Actinomycetota</taxon>
        <taxon>Actinomycetes</taxon>
        <taxon>Mycobacteriales</taxon>
        <taxon>Gordoniaceae</taxon>
        <taxon>Gordonia</taxon>
    </lineage>
</organism>
<protein>
    <submittedName>
        <fullName evidence="2">Uncharacterized protein</fullName>
    </submittedName>
</protein>
<evidence type="ECO:0000313" key="3">
    <source>
        <dbReference type="Proteomes" id="UP001501035"/>
    </source>
</evidence>